<dbReference type="FunFam" id="2.10.25.10:FF:000526">
    <property type="entry name" value="Dumpy, isoform J"/>
    <property type="match status" value="1"/>
</dbReference>
<evidence type="ECO:0000256" key="6">
    <source>
        <dbReference type="ARBA" id="ARBA00023157"/>
    </source>
</evidence>
<keyword evidence="2" id="KW-0964">Secreted</keyword>
<dbReference type="InterPro" id="IPR009030">
    <property type="entry name" value="Growth_fac_rcpt_cys_sf"/>
</dbReference>
<feature type="non-terminal residue" evidence="10">
    <location>
        <position position="3477"/>
    </location>
</feature>
<feature type="domain" description="EGF-like" evidence="9">
    <location>
        <begin position="710"/>
        <end position="753"/>
    </location>
</feature>
<feature type="domain" description="EGF-like" evidence="9">
    <location>
        <begin position="2572"/>
        <end position="2612"/>
    </location>
</feature>
<feature type="domain" description="EGF-like" evidence="9">
    <location>
        <begin position="1709"/>
        <end position="1749"/>
    </location>
</feature>
<feature type="domain" description="EGF-like" evidence="9">
    <location>
        <begin position="1233"/>
        <end position="1272"/>
    </location>
</feature>
<dbReference type="EMBL" id="JAHLQT010043233">
    <property type="protein sequence ID" value="KAG7155058.1"/>
    <property type="molecule type" value="Genomic_DNA"/>
</dbReference>
<dbReference type="SMART" id="SM00286">
    <property type="entry name" value="PTI"/>
    <property type="match status" value="17"/>
</dbReference>
<comment type="subcellular location">
    <subcellularLocation>
        <location evidence="1">Secreted</location>
    </subcellularLocation>
</comment>
<feature type="domain" description="EGF-like" evidence="9">
    <location>
        <begin position="428"/>
        <end position="464"/>
    </location>
</feature>
<dbReference type="SMART" id="SM00179">
    <property type="entry name" value="EGF_CA"/>
    <property type="match status" value="22"/>
</dbReference>
<comment type="caution">
    <text evidence="10">The sequence shown here is derived from an EMBL/GenBank/DDBJ whole genome shotgun (WGS) entry which is preliminary data.</text>
</comment>
<name>A0A8J5JEQ6_HOMAM</name>
<evidence type="ECO:0000259" key="9">
    <source>
        <dbReference type="PROSITE" id="PS50026"/>
    </source>
</evidence>
<reference evidence="10" key="1">
    <citation type="journal article" date="2021" name="Sci. Adv.">
        <title>The American lobster genome reveals insights on longevity, neural, and immune adaptations.</title>
        <authorList>
            <person name="Polinski J.M."/>
            <person name="Zimin A.V."/>
            <person name="Clark K.F."/>
            <person name="Kohn A.B."/>
            <person name="Sadowski N."/>
            <person name="Timp W."/>
            <person name="Ptitsyn A."/>
            <person name="Khanna P."/>
            <person name="Romanova D.Y."/>
            <person name="Williams P."/>
            <person name="Greenwood S.J."/>
            <person name="Moroz L.L."/>
            <person name="Walt D.R."/>
            <person name="Bodnar A.G."/>
        </authorList>
    </citation>
    <scope>NUCLEOTIDE SEQUENCE</scope>
    <source>
        <strain evidence="10">GMGI-L3</strain>
    </source>
</reference>
<dbReference type="PROSITE" id="PS01186">
    <property type="entry name" value="EGF_2"/>
    <property type="match status" value="14"/>
</dbReference>
<keyword evidence="6 8" id="KW-1015">Disulfide bond</keyword>
<feature type="domain" description="EGF-like" evidence="9">
    <location>
        <begin position="1273"/>
        <end position="1309"/>
    </location>
</feature>
<dbReference type="Pfam" id="PF12661">
    <property type="entry name" value="hEGF"/>
    <property type="match status" value="2"/>
</dbReference>
<evidence type="ECO:0000313" key="11">
    <source>
        <dbReference type="Proteomes" id="UP000747542"/>
    </source>
</evidence>
<evidence type="ECO:0000256" key="2">
    <source>
        <dbReference type="ARBA" id="ARBA00022525"/>
    </source>
</evidence>
<dbReference type="SMART" id="SM00181">
    <property type="entry name" value="EGF"/>
    <property type="match status" value="55"/>
</dbReference>
<dbReference type="InterPro" id="IPR000152">
    <property type="entry name" value="EGF-type_Asp/Asn_hydroxyl_site"/>
</dbReference>
<keyword evidence="5" id="KW-0677">Repeat</keyword>
<accession>A0A8J5JEQ6</accession>
<feature type="domain" description="EGF-like" evidence="9">
    <location>
        <begin position="139"/>
        <end position="172"/>
    </location>
</feature>
<keyword evidence="4" id="KW-0732">Signal</keyword>
<dbReference type="GO" id="GO:0005576">
    <property type="term" value="C:extracellular region"/>
    <property type="evidence" value="ECO:0007669"/>
    <property type="project" value="UniProtKB-SubCell"/>
</dbReference>
<feature type="domain" description="EGF-like" evidence="9">
    <location>
        <begin position="667"/>
        <end position="707"/>
    </location>
</feature>
<dbReference type="GO" id="GO:0005509">
    <property type="term" value="F:calcium ion binding"/>
    <property type="evidence" value="ECO:0007669"/>
    <property type="project" value="InterPro"/>
</dbReference>
<feature type="domain" description="EGF-like" evidence="9">
    <location>
        <begin position="222"/>
        <end position="263"/>
    </location>
</feature>
<feature type="domain" description="EGF-like" evidence="9">
    <location>
        <begin position="264"/>
        <end position="304"/>
    </location>
</feature>
<dbReference type="CDD" id="cd00054">
    <property type="entry name" value="EGF_CA"/>
    <property type="match status" value="10"/>
</dbReference>
<dbReference type="InterPro" id="IPR006150">
    <property type="entry name" value="Cys_repeat_1"/>
</dbReference>
<keyword evidence="7" id="KW-0325">Glycoprotein</keyword>
<feature type="domain" description="EGF-like" evidence="9">
    <location>
        <begin position="305"/>
        <end position="344"/>
    </location>
</feature>
<feature type="domain" description="EGF-like" evidence="9">
    <location>
        <begin position="2040"/>
        <end position="2081"/>
    </location>
</feature>
<dbReference type="PANTHER" id="PTHR22963:SF39">
    <property type="entry name" value="DUMPY"/>
    <property type="match status" value="1"/>
</dbReference>
<dbReference type="InterPro" id="IPR013032">
    <property type="entry name" value="EGF-like_CS"/>
</dbReference>
<dbReference type="PANTHER" id="PTHR22963">
    <property type="entry name" value="ENDOGLIN-RELATED"/>
    <property type="match status" value="1"/>
</dbReference>
<keyword evidence="3 8" id="KW-0245">EGF-like domain</keyword>
<dbReference type="PROSITE" id="PS50026">
    <property type="entry name" value="EGF_3"/>
    <property type="match status" value="24"/>
</dbReference>
<evidence type="ECO:0000313" key="10">
    <source>
        <dbReference type="EMBL" id="KAG7155058.1"/>
    </source>
</evidence>
<protein>
    <submittedName>
        <fullName evidence="10">Fibrillin-1-like</fullName>
    </submittedName>
</protein>
<dbReference type="SMART" id="SM00274">
    <property type="entry name" value="FOLN"/>
    <property type="match status" value="14"/>
</dbReference>
<feature type="non-terminal residue" evidence="10">
    <location>
        <position position="1"/>
    </location>
</feature>
<feature type="domain" description="EGF-like" evidence="9">
    <location>
        <begin position="3331"/>
        <end position="3362"/>
    </location>
</feature>
<dbReference type="PROSITE" id="PS00010">
    <property type="entry name" value="ASX_HYDROXYL"/>
    <property type="match status" value="17"/>
</dbReference>
<dbReference type="InterPro" id="IPR018097">
    <property type="entry name" value="EGF_Ca-bd_CS"/>
</dbReference>
<feature type="domain" description="EGF-like" evidence="9">
    <location>
        <begin position="55"/>
        <end position="95"/>
    </location>
</feature>
<feature type="disulfide bond" evidence="8">
    <location>
        <begin position="1196"/>
        <end position="1206"/>
    </location>
</feature>
<dbReference type="FunFam" id="2.10.25.10:FF:000005">
    <property type="entry name" value="Fibrillin 2"/>
    <property type="match status" value="1"/>
</dbReference>
<gene>
    <name evidence="10" type="primary">Fbn1-L</name>
    <name evidence="10" type="ORF">Hamer_G015661</name>
</gene>
<dbReference type="Pfam" id="PF07645">
    <property type="entry name" value="EGF_CA"/>
    <property type="match status" value="13"/>
</dbReference>
<feature type="domain" description="EGF-like" evidence="9">
    <location>
        <begin position="96"/>
        <end position="138"/>
    </location>
</feature>
<dbReference type="InterPro" id="IPR049883">
    <property type="entry name" value="NOTCH1_EGF-like"/>
</dbReference>
<evidence type="ECO:0000256" key="7">
    <source>
        <dbReference type="ARBA" id="ARBA00023180"/>
    </source>
</evidence>
<feature type="disulfide bond" evidence="8">
    <location>
        <begin position="720"/>
        <end position="737"/>
    </location>
</feature>
<feature type="domain" description="EGF-like" evidence="9">
    <location>
        <begin position="1192"/>
        <end position="1229"/>
    </location>
</feature>
<dbReference type="SUPFAM" id="SSF57196">
    <property type="entry name" value="EGF/Laminin"/>
    <property type="match status" value="11"/>
</dbReference>
<evidence type="ECO:0000256" key="4">
    <source>
        <dbReference type="ARBA" id="ARBA00022729"/>
    </source>
</evidence>
<feature type="domain" description="EGF-like" evidence="9">
    <location>
        <begin position="861"/>
        <end position="907"/>
    </location>
</feature>
<feature type="domain" description="EGF-like" evidence="9">
    <location>
        <begin position="2212"/>
        <end position="2252"/>
    </location>
</feature>
<proteinExistence type="predicted"/>
<feature type="domain" description="EGF-like" evidence="9">
    <location>
        <begin position="345"/>
        <end position="384"/>
    </location>
</feature>
<dbReference type="Pfam" id="PF12947">
    <property type="entry name" value="EGF_3"/>
    <property type="match status" value="3"/>
</dbReference>
<dbReference type="InterPro" id="IPR003645">
    <property type="entry name" value="Fol_N"/>
</dbReference>
<dbReference type="SMART" id="SM00289">
    <property type="entry name" value="WR1"/>
    <property type="match status" value="9"/>
</dbReference>
<comment type="caution">
    <text evidence="8">Lacks conserved residue(s) required for the propagation of feature annotation.</text>
</comment>
<feature type="domain" description="EGF-like" evidence="9">
    <location>
        <begin position="754"/>
        <end position="798"/>
    </location>
</feature>
<feature type="domain" description="EGF-like" evidence="9">
    <location>
        <begin position="11"/>
        <end position="54"/>
    </location>
</feature>
<sequence length="3477" mass="368137">ALTISSIFLPDIDECLIPELAAKCAEDAECCNLPAHYTCKCKDGFTGDGYNSCTDIDECSSPEACGGNALCSNLHGNYTCTCPEGFIGNPYTGCADMDECLRSDSCGPSAKCRNREGGHDCECPTGFGGDPYSRSGCQDINECETSPCAANALCADGINNFTCACPPGFIGDPYNNFGACKDVNECVDPTTERSPDDEVEATTSYTFDVTDLDGLMGTLLPGLLEASNWTFPCGHSATCMNTQGSFECRCPQGFTGDPYQKCTDVNECGLATTCSPNAKCLNVPGSYKCFCPSGYEGDGKESCSNVDECLTQPCGENAICLDNVGSYSCQCKEDYTGNAYIGCVDIDECTAYNRPCGFNALCQNTEPGYTCVCPQGFSPRPTPQVACEQAEVSIICGSNFDCVNNAVCQEGQCYCREGFKAVGAECRDEDECLLSPCGANAQCQNVPGSFQCTCNFGFIGDPPQSPVKAFQCGDNSSVKPLTALEAMCMCNPGWIHDPADISAGCTSTSAQLGTVLWPVWDTPSVTNTLGSLPKSKSFRISGNPNTKCQDVDECRRPGSCGVGADCTNTVGSYTCTCPANTVADPDPYTQCLDIMKCNTDDDCPGNALCLLNQCMCPEPNIGDDCRHPCEDVRCGPNAGCKLINGQPRCMCGQGYSGNPNGVFGCTDIDECANAPCGTGAICRNEPGKFTCECPSGFEGDPTREGCKEVASKGCSPTQPCPSGEQCITDESIGQNVCVCRRGYTRDQGTDRCRDVNECIENRVNQPVCGLNANCKNLPGSYDCQCPPGYVGNPFNGCEKCNTLECTCLPPYRIVDGTCVLADCALGNPCPAGAECVTIQGGLSYCACPSGYTTLPDGSCQDVDECTVPRPDSRPPCAQGAQCYNQVGSYECRCAPGSTGDPYTSGCSVVDLQCSSDAECDDNERCIQPGKCVCPPPYYVDNQDDNKCKSPCEAYSCGINSKCTPSDPPQCMCLPGFHDGGPTGCIDIEECRENPCGQNAICINEIGTYKCECPPGTVGDPFVGPCTGTQLVKCVSDSDCPGDLACTPTGACVNPCDSLPCGANAYCEAEEHAAWCRCHPGYAEGPNGDCVSMCEGFLCGHNSNCIVARDGPTCKCEPSFNGNPFPGGGCAPDQCSGVTPCQDPQVCVNGRCKERCEGVVCGVGAKCDKNTNRCVCLPFFLGDPDLLCVPPVMPPLCTPGCGSNAHCEYGQPNRCICNTGYSGNPYESCQSEETKVDCSTTKCGAGAQCRQGINRVDCVCPVGFQGNPYVECVDIDECIGNACGMNAVCLNTPGSFDCRCQENFFGNPFQMCMPIQPATESCLEDPEGCGVSDCVDVVCGPNAACDQGSCACLVGFQGDPDDLTQGCQASGCHNDLDCDDNEICFSLNRRRTCVDACNKVECGPNAICVAQGHRSSCLCKEDYLGNPSDPVSGCQPEDRESHCDKDDDCSEGQVCQVDLQGNKGCVDPCFSHTCGQYELCYVQEGRPLCRCEEGYRHNPTTNRCQKPAVPDCQSDRECVLSAACKPDQLGVLKCVDVCQGFNCPLHSTCFASNHRGQCQCDPGFTGNPNDRSGCRPLPRDDCILDAQCPETQKCQAQGNVRKCVEVCSTLRCGPGAVCIPNNHAAQCQCPPGLFAGDPNDPVSGCSSVSCIINADCPTDKACNRLDFTCFDVCYDACGDNAICIAEDHRPNCKCPPGSRPNPSADIECKAVDLCDPNPCHSSATCTPAGGSHQCSCPAGMVGDPYTTGCHPKGMCPNGNDDCSLDSVCINGRCSSPCDRACGPNTLCNVVNRKPICNCPPGFQPYPTSDKGCNRVTSQCSNDAQCQGGVCLEGQCRAVCRDNTECAEGERCTTNMCMVPCVSSSQCPTGQACNNGICLLGCRNNGDCPAEKGCVNSKCVDPCTKDNVCGFNAQCRVQNHRAQCQCPQGFNPSPTAQQECVRIPITCVSAEECGHGTICDSGRCKPVCQQNSQCAQGESCVGGMCHKVCFGDSNCLQGEVCIADSCMSGCRSNGDCRVNEVCISKKCMCAKGFQPGPNGCVDLDECQEKPCHVTATCVNVPGSYKCTCPHFTVGDAYGAPGCQKPNECENDDQCEGEQACELNGDGILKCVDPCASAVCGTNARCKVADRKPLCECEPGHYGDPNDLSLGCVQGDCISNGDCSSNKLCDRQRFKCINPCDNTNCGFGRCQTVDHAAVCYCDRGFQTDATGLCVDVDECRDTPCHRSALCSNGLGSYTCLCPQGQVGDPIKTGCRTPGQCVQDTDCPDTAACANNNCYNPCTSPGSCGAGAQCITENHKAVCFCPPRFTGDPSSSCVALECLGHNECPGDKSCVNNRCVNPCSIPGVCGKNAGCTPQSHLHQCFCQAGFTGDPNLGCTTITYCAVETDCPSGEQCNGGVCVPSCTSNRECLSGQVCIDETCIPTCQATTDCPDLQVCQNNICVPEVRCRQNGDCNTNEHCRTNSVGQAECKDVCNGLTLCGREAECVPIDHQPVCQCPRGYFGNPTDERVGCRQIECEGDDDCDQDERCDNYMCKVACRVNNQCAENAVCISEAHKAVCFCREGYKGDPLKGCQPIDFCAEEPCGEGANCYNFRGSHKCLCPPSTVGNAYTEGCKPPVDCFVDSDCPSSAFCGEENGEPKCKDVCKGSLCGPNSECRAANHRAVCSCVSGYEGDPTNLVTGCRPQEITCRLNAECPPNTICDGGLCRPPCQSDSECGLTEACERGQCTNLCDQDQACGLNSICNMVNHKRECSCPPGFTGKADTECYRIPTACQRNNDCPAGFLCKNGVCSAACTGDSACAQNEKCISGSCMLTCRLDNDCFLGHICLNNICMIGCRANEDCTASQACLNNRCTDPCGSSAVCGPNAICSVVNHRAQCACPTGFIPNPTPNVACSRKPITCNINSDCSSGFICSSRTCMAICSSTSNCLDTEQCDGSICRPTCRRDDDCRSGEICNQLICTSGCRSEVECPSDQACVNNKCIDPCASPTACGGNALCFVKGHRLQCSCPDNLVGDAYVNCRLPPTSCTNDQNCPPDMTCFSGTCRPLCTSDQACFNNERCVGGVCKEICSSDTQCGIGNICEGRLCIVGCRSESTCPSHESCINRQCRDPCEGTTSCGTCAECQVVNHQAQCSCSANTVGNPQTACTTPTRQCFSDSECGFQASCKGGFCVKACKSSDQCNCGETCSDGYCYAQCGQDQDCSQSFLCQAGVCAVGCRANTDCPLTQGCINGKCEDPCNDKACGDNTYCRVSDHRPLCFCLSGYHGVPKDGCEKYECLSDSECEQEQVCINLECKNPCLEGTCGKNARCRVVNREVECSCPPTYFGNPKLECKKEIDECLKDPCPNNARCINTVGSFVCVCKPGCHSYNNKTGCICSFNQLDEPCKRVSCGQNAKCRANGSEGECYCPDHLPNGDPRNKCTGDCRETGCGLAASCLRESDGSYECRCRDSSWTGDPYVECAPGKSRLTLSSSPFMTSFIAP</sequence>
<dbReference type="Gene3D" id="2.10.25.10">
    <property type="entry name" value="Laminin"/>
    <property type="match status" value="23"/>
</dbReference>
<feature type="domain" description="EGF-like" evidence="9">
    <location>
        <begin position="986"/>
        <end position="1022"/>
    </location>
</feature>
<feature type="domain" description="EGF-like" evidence="9">
    <location>
        <begin position="819"/>
        <end position="860"/>
    </location>
</feature>
<dbReference type="FunFam" id="2.10.25.10:FF:000014">
    <property type="entry name" value="Latent-transforming growth factor beta-binding protein 3"/>
    <property type="match status" value="1"/>
</dbReference>
<dbReference type="InterPro" id="IPR000742">
    <property type="entry name" value="EGF"/>
</dbReference>
<dbReference type="InterPro" id="IPR024731">
    <property type="entry name" value="NELL2-like_EGF"/>
</dbReference>
<evidence type="ECO:0000256" key="5">
    <source>
        <dbReference type="ARBA" id="ARBA00022737"/>
    </source>
</evidence>
<dbReference type="InterPro" id="IPR001881">
    <property type="entry name" value="EGF-like_Ca-bd_dom"/>
</dbReference>
<feature type="domain" description="EGF-like" evidence="9">
    <location>
        <begin position="550"/>
        <end position="592"/>
    </location>
</feature>
<dbReference type="SUPFAM" id="SSF57184">
    <property type="entry name" value="Growth factor receptor domain"/>
    <property type="match status" value="5"/>
</dbReference>
<evidence type="ECO:0000256" key="1">
    <source>
        <dbReference type="ARBA" id="ARBA00004613"/>
    </source>
</evidence>
<organism evidence="10 11">
    <name type="scientific">Homarus americanus</name>
    <name type="common">American lobster</name>
    <dbReference type="NCBI Taxonomy" id="6706"/>
    <lineage>
        <taxon>Eukaryota</taxon>
        <taxon>Metazoa</taxon>
        <taxon>Ecdysozoa</taxon>
        <taxon>Arthropoda</taxon>
        <taxon>Crustacea</taxon>
        <taxon>Multicrustacea</taxon>
        <taxon>Malacostraca</taxon>
        <taxon>Eumalacostraca</taxon>
        <taxon>Eucarida</taxon>
        <taxon>Decapoda</taxon>
        <taxon>Pleocyemata</taxon>
        <taxon>Astacidea</taxon>
        <taxon>Nephropoidea</taxon>
        <taxon>Nephropidae</taxon>
        <taxon>Homarus</taxon>
    </lineage>
</organism>
<evidence type="ECO:0000256" key="8">
    <source>
        <dbReference type="PROSITE-ProRule" id="PRU00076"/>
    </source>
</evidence>
<evidence type="ECO:0000256" key="3">
    <source>
        <dbReference type="ARBA" id="ARBA00022536"/>
    </source>
</evidence>
<dbReference type="Proteomes" id="UP000747542">
    <property type="component" value="Unassembled WGS sequence"/>
</dbReference>
<dbReference type="PROSITE" id="PS01187">
    <property type="entry name" value="EGF_CA"/>
    <property type="match status" value="12"/>
</dbReference>
<keyword evidence="11" id="KW-1185">Reference proteome</keyword>
<dbReference type="FunFam" id="2.10.25.10:FF:000038">
    <property type="entry name" value="Fibrillin 2"/>
    <property type="match status" value="11"/>
</dbReference>